<sequence length="165" mass="18587">MEMEGGWGRKAMKKRARRQQHWQGQESQDCNERKDKVSSRGNEGKAVDKREEKVGYVYIFNVIVGSGTLTMPSAFEEAGWLLSLVAIVILAFMGFLTLTFMIETMAISNAKMRLKKTSIQENQKETVGKSINSGSVETQALLLQGKEQGIEIKRLKYKAILLENP</sequence>
<evidence type="ECO:0000256" key="5">
    <source>
        <dbReference type="ARBA" id="ARBA00023180"/>
    </source>
</evidence>
<evidence type="ECO:0000256" key="6">
    <source>
        <dbReference type="ARBA" id="ARBA00038166"/>
    </source>
</evidence>
<comment type="similarity">
    <text evidence="6">Belongs to the TMEM104 family.</text>
</comment>
<evidence type="ECO:0000256" key="7">
    <source>
        <dbReference type="SAM" id="MobiDB-lite"/>
    </source>
</evidence>
<evidence type="ECO:0000256" key="4">
    <source>
        <dbReference type="ARBA" id="ARBA00023136"/>
    </source>
</evidence>
<keyword evidence="4 8" id="KW-0472">Membrane</keyword>
<dbReference type="Pfam" id="PF01490">
    <property type="entry name" value="Aa_trans"/>
    <property type="match status" value="1"/>
</dbReference>
<accession>A0AAE1DEY5</accession>
<keyword evidence="5" id="KW-0325">Glycoprotein</keyword>
<evidence type="ECO:0000256" key="2">
    <source>
        <dbReference type="ARBA" id="ARBA00022692"/>
    </source>
</evidence>
<protein>
    <recommendedName>
        <fullName evidence="9">Amino acid transporter transmembrane domain-containing protein</fullName>
    </recommendedName>
</protein>
<evidence type="ECO:0000256" key="3">
    <source>
        <dbReference type="ARBA" id="ARBA00022989"/>
    </source>
</evidence>
<dbReference type="AlphaFoldDB" id="A0AAE1DEY5"/>
<name>A0AAE1DEY5_9GAST</name>
<evidence type="ECO:0000256" key="1">
    <source>
        <dbReference type="ARBA" id="ARBA00004141"/>
    </source>
</evidence>
<dbReference type="GO" id="GO:0016020">
    <property type="term" value="C:membrane"/>
    <property type="evidence" value="ECO:0007669"/>
    <property type="project" value="UniProtKB-SubCell"/>
</dbReference>
<dbReference type="PANTHER" id="PTHR16189:SF0">
    <property type="entry name" value="TRANSMEMBRANE PROTEIN 104"/>
    <property type="match status" value="1"/>
</dbReference>
<dbReference type="Proteomes" id="UP001283361">
    <property type="component" value="Unassembled WGS sequence"/>
</dbReference>
<feature type="compositionally biased region" description="Basic and acidic residues" evidence="7">
    <location>
        <begin position="30"/>
        <end position="46"/>
    </location>
</feature>
<evidence type="ECO:0000259" key="9">
    <source>
        <dbReference type="Pfam" id="PF01490"/>
    </source>
</evidence>
<keyword evidence="11" id="KW-1185">Reference proteome</keyword>
<feature type="domain" description="Amino acid transporter transmembrane" evidence="9">
    <location>
        <begin position="57"/>
        <end position="108"/>
    </location>
</feature>
<feature type="compositionally biased region" description="Basic residues" evidence="7">
    <location>
        <begin position="10"/>
        <end position="20"/>
    </location>
</feature>
<feature type="region of interest" description="Disordered" evidence="7">
    <location>
        <begin position="1"/>
        <end position="46"/>
    </location>
</feature>
<evidence type="ECO:0000313" key="10">
    <source>
        <dbReference type="EMBL" id="KAK3768002.1"/>
    </source>
</evidence>
<comment type="caution">
    <text evidence="10">The sequence shown here is derived from an EMBL/GenBank/DDBJ whole genome shotgun (WGS) entry which is preliminary data.</text>
</comment>
<proteinExistence type="inferred from homology"/>
<dbReference type="PANTHER" id="PTHR16189">
    <property type="entry name" value="TRANSMEMBRANE PROTEIN 104-RELATED"/>
    <property type="match status" value="1"/>
</dbReference>
<keyword evidence="2 8" id="KW-0812">Transmembrane</keyword>
<gene>
    <name evidence="10" type="ORF">RRG08_016897</name>
</gene>
<evidence type="ECO:0000313" key="11">
    <source>
        <dbReference type="Proteomes" id="UP001283361"/>
    </source>
</evidence>
<keyword evidence="3 8" id="KW-1133">Transmembrane helix</keyword>
<feature type="transmembrane region" description="Helical" evidence="8">
    <location>
        <begin position="81"/>
        <end position="106"/>
    </location>
</feature>
<comment type="subcellular location">
    <subcellularLocation>
        <location evidence="1">Membrane</location>
        <topology evidence="1">Multi-pass membrane protein</topology>
    </subcellularLocation>
</comment>
<feature type="transmembrane region" description="Helical" evidence="8">
    <location>
        <begin position="55"/>
        <end position="75"/>
    </location>
</feature>
<evidence type="ECO:0000256" key="8">
    <source>
        <dbReference type="SAM" id="Phobius"/>
    </source>
</evidence>
<organism evidence="10 11">
    <name type="scientific">Elysia crispata</name>
    <name type="common">lettuce slug</name>
    <dbReference type="NCBI Taxonomy" id="231223"/>
    <lineage>
        <taxon>Eukaryota</taxon>
        <taxon>Metazoa</taxon>
        <taxon>Spiralia</taxon>
        <taxon>Lophotrochozoa</taxon>
        <taxon>Mollusca</taxon>
        <taxon>Gastropoda</taxon>
        <taxon>Heterobranchia</taxon>
        <taxon>Euthyneura</taxon>
        <taxon>Panpulmonata</taxon>
        <taxon>Sacoglossa</taxon>
        <taxon>Placobranchoidea</taxon>
        <taxon>Plakobranchidae</taxon>
        <taxon>Elysia</taxon>
    </lineage>
</organism>
<dbReference type="InterPro" id="IPR013057">
    <property type="entry name" value="AA_transpt_TM"/>
</dbReference>
<dbReference type="EMBL" id="JAWDGP010004080">
    <property type="protein sequence ID" value="KAK3768002.1"/>
    <property type="molecule type" value="Genomic_DNA"/>
</dbReference>
<reference evidence="10" key="1">
    <citation type="journal article" date="2023" name="G3 (Bethesda)">
        <title>A reference genome for the long-term kleptoplast-retaining sea slug Elysia crispata morphotype clarki.</title>
        <authorList>
            <person name="Eastman K.E."/>
            <person name="Pendleton A.L."/>
            <person name="Shaikh M.A."/>
            <person name="Suttiyut T."/>
            <person name="Ogas R."/>
            <person name="Tomko P."/>
            <person name="Gavelis G."/>
            <person name="Widhalm J.R."/>
            <person name="Wisecaver J.H."/>
        </authorList>
    </citation>
    <scope>NUCLEOTIDE SEQUENCE</scope>
    <source>
        <strain evidence="10">ECLA1</strain>
    </source>
</reference>